<protein>
    <submittedName>
        <fullName evidence="13">RT1-M6-2 protein</fullName>
    </submittedName>
</protein>
<dbReference type="Proteomes" id="UP001152836">
    <property type="component" value="Unassembled WGS sequence"/>
</dbReference>
<evidence type="ECO:0000256" key="9">
    <source>
        <dbReference type="ARBA" id="ARBA00023180"/>
    </source>
</evidence>
<comment type="subcellular location">
    <subcellularLocation>
        <location evidence="2">Membrane</location>
        <topology evidence="2">Single-pass type I membrane protein</topology>
    </subcellularLocation>
</comment>
<evidence type="ECO:0000256" key="8">
    <source>
        <dbReference type="ARBA" id="ARBA00023136"/>
    </source>
</evidence>
<feature type="domain" description="Ig-like" evidence="12">
    <location>
        <begin position="199"/>
        <end position="287"/>
    </location>
</feature>
<accession>A0AAU9ZC16</accession>
<dbReference type="PANTHER" id="PTHR16675:SF243">
    <property type="entry name" value="H-2 CLASS I HISTOCOMPATIBILITY ANTIGEN, TLA(B) ALPHA CHAIN-RELATED"/>
    <property type="match status" value="1"/>
</dbReference>
<evidence type="ECO:0000256" key="6">
    <source>
        <dbReference type="ARBA" id="ARBA00022859"/>
    </source>
</evidence>
<proteinExistence type="inferred from homology"/>
<dbReference type="GO" id="GO:0005615">
    <property type="term" value="C:extracellular space"/>
    <property type="evidence" value="ECO:0007669"/>
    <property type="project" value="TreeGrafter"/>
</dbReference>
<evidence type="ECO:0000256" key="1">
    <source>
        <dbReference type="ARBA" id="ARBA00002297"/>
    </source>
</evidence>
<sequence length="345" mass="38658">MGAAVLPATLLLLSVLQAQTLMEIQNGAGSHSLSYSVTTTGTLRGLGDPQIFAVGYVDDMQILCFKDSEAPTKVEPRVAWAKQMGRYYWKLERESLQYYAQKAQENLQFAIQIYNQSDDDQRFLRGHNRHAFDGSDYISLNEDMRTWTVADTTAQITQRQWDAENVSEDIGIFFGGRCVPWLLWHLELGKEILQRSEPPKAHVTHRPRPEGDVTLKCWALGFYPAEITLTWQRDGENQPQDMEMMDTRPAGDGTFQKWAAVVVPSGEEQRYTCHVQHEGLPEPLTLRWESPLWPTIGMTIGVVLLGVVVTGAVAAIVMVRKKSSVSSIPIFLSDIIGVARSSCVS</sequence>
<keyword evidence="4" id="KW-0490">MHC I</keyword>
<keyword evidence="8 10" id="KW-0472">Membrane</keyword>
<evidence type="ECO:0000256" key="5">
    <source>
        <dbReference type="ARBA" id="ARBA00022692"/>
    </source>
</evidence>
<dbReference type="InterPro" id="IPR003597">
    <property type="entry name" value="Ig_C1-set"/>
</dbReference>
<dbReference type="SUPFAM" id="SSF48726">
    <property type="entry name" value="Immunoglobulin"/>
    <property type="match status" value="1"/>
</dbReference>
<keyword evidence="14" id="KW-1185">Reference proteome</keyword>
<dbReference type="GO" id="GO:0001916">
    <property type="term" value="P:positive regulation of T cell mediated cytotoxicity"/>
    <property type="evidence" value="ECO:0007669"/>
    <property type="project" value="TreeGrafter"/>
</dbReference>
<dbReference type="InterPro" id="IPR013783">
    <property type="entry name" value="Ig-like_fold"/>
</dbReference>
<dbReference type="SUPFAM" id="SSF54452">
    <property type="entry name" value="MHC antigen-recognition domain"/>
    <property type="match status" value="1"/>
</dbReference>
<dbReference type="InterPro" id="IPR036179">
    <property type="entry name" value="Ig-like_dom_sf"/>
</dbReference>
<gene>
    <name evidence="13" type="primary">RT1-M6-2</name>
    <name evidence="13" type="ORF">PHOROB_LOCUS7541</name>
</gene>
<dbReference type="GO" id="GO:0030670">
    <property type="term" value="C:phagocytic vesicle membrane"/>
    <property type="evidence" value="ECO:0007669"/>
    <property type="project" value="UniProtKB-ARBA"/>
</dbReference>
<name>A0AAU9ZC16_PHORO</name>
<feature type="chain" id="PRO_5043829893" evidence="11">
    <location>
        <begin position="19"/>
        <end position="345"/>
    </location>
</feature>
<dbReference type="Gene3D" id="3.30.500.10">
    <property type="entry name" value="MHC class I-like antigen recognition-like"/>
    <property type="match status" value="1"/>
</dbReference>
<dbReference type="Gene3D" id="2.60.40.10">
    <property type="entry name" value="Immunoglobulins"/>
    <property type="match status" value="1"/>
</dbReference>
<dbReference type="GO" id="GO:0005102">
    <property type="term" value="F:signaling receptor binding"/>
    <property type="evidence" value="ECO:0007669"/>
    <property type="project" value="TreeGrafter"/>
</dbReference>
<dbReference type="InterPro" id="IPR011161">
    <property type="entry name" value="MHC_I-like_Ag-recog"/>
</dbReference>
<dbReference type="PROSITE" id="PS00290">
    <property type="entry name" value="IG_MHC"/>
    <property type="match status" value="1"/>
</dbReference>
<dbReference type="GO" id="GO:0098553">
    <property type="term" value="C:lumenal side of endoplasmic reticulum membrane"/>
    <property type="evidence" value="ECO:0007669"/>
    <property type="project" value="UniProtKB-ARBA"/>
</dbReference>
<comment type="function">
    <text evidence="1">Involved in the presentation of foreign antigens to the immune system.</text>
</comment>
<evidence type="ECO:0000256" key="10">
    <source>
        <dbReference type="SAM" id="Phobius"/>
    </source>
</evidence>
<dbReference type="PANTHER" id="PTHR16675">
    <property type="entry name" value="MHC CLASS I-RELATED"/>
    <property type="match status" value="1"/>
</dbReference>
<dbReference type="EMBL" id="CALSGD010001418">
    <property type="protein sequence ID" value="CAH6790189.1"/>
    <property type="molecule type" value="Genomic_DNA"/>
</dbReference>
<evidence type="ECO:0000313" key="14">
    <source>
        <dbReference type="Proteomes" id="UP001152836"/>
    </source>
</evidence>
<evidence type="ECO:0000256" key="2">
    <source>
        <dbReference type="ARBA" id="ARBA00004479"/>
    </source>
</evidence>
<evidence type="ECO:0000256" key="11">
    <source>
        <dbReference type="SAM" id="SignalP"/>
    </source>
</evidence>
<evidence type="ECO:0000256" key="3">
    <source>
        <dbReference type="ARBA" id="ARBA00006909"/>
    </source>
</evidence>
<dbReference type="CDD" id="cd07698">
    <property type="entry name" value="IgC1_MHC_I_alpha3"/>
    <property type="match status" value="1"/>
</dbReference>
<keyword evidence="9" id="KW-0325">Glycoprotein</keyword>
<evidence type="ECO:0000256" key="4">
    <source>
        <dbReference type="ARBA" id="ARBA00022451"/>
    </source>
</evidence>
<evidence type="ECO:0000259" key="12">
    <source>
        <dbReference type="PROSITE" id="PS50835"/>
    </source>
</evidence>
<evidence type="ECO:0000256" key="7">
    <source>
        <dbReference type="ARBA" id="ARBA00022989"/>
    </source>
</evidence>
<keyword evidence="5 10" id="KW-0812">Transmembrane</keyword>
<dbReference type="GO" id="GO:0009897">
    <property type="term" value="C:external side of plasma membrane"/>
    <property type="evidence" value="ECO:0007669"/>
    <property type="project" value="TreeGrafter"/>
</dbReference>
<comment type="caution">
    <text evidence="13">The sequence shown here is derived from an EMBL/GenBank/DDBJ whole genome shotgun (WGS) entry which is preliminary data.</text>
</comment>
<feature type="transmembrane region" description="Helical" evidence="10">
    <location>
        <begin position="292"/>
        <end position="319"/>
    </location>
</feature>
<dbReference type="FunFam" id="3.30.500.10:FF:000001">
    <property type="entry name" value="H-2 class I histocompatibility antigen, alpha chain"/>
    <property type="match status" value="1"/>
</dbReference>
<comment type="similarity">
    <text evidence="3">Belongs to the MHC class I family.</text>
</comment>
<organism evidence="13 14">
    <name type="scientific">Phodopus roborovskii</name>
    <name type="common">Roborovski's desert hamster</name>
    <name type="synonym">Cricetulus roborovskii</name>
    <dbReference type="NCBI Taxonomy" id="109678"/>
    <lineage>
        <taxon>Eukaryota</taxon>
        <taxon>Metazoa</taxon>
        <taxon>Chordata</taxon>
        <taxon>Craniata</taxon>
        <taxon>Vertebrata</taxon>
        <taxon>Euteleostomi</taxon>
        <taxon>Mammalia</taxon>
        <taxon>Eutheria</taxon>
        <taxon>Euarchontoglires</taxon>
        <taxon>Glires</taxon>
        <taxon>Rodentia</taxon>
        <taxon>Myomorpha</taxon>
        <taxon>Muroidea</taxon>
        <taxon>Cricetidae</taxon>
        <taxon>Cricetinae</taxon>
        <taxon>Phodopus</taxon>
    </lineage>
</organism>
<dbReference type="InterPro" id="IPR050208">
    <property type="entry name" value="MHC_class-I_related"/>
</dbReference>
<dbReference type="Pfam" id="PF07654">
    <property type="entry name" value="C1-set"/>
    <property type="match status" value="1"/>
</dbReference>
<dbReference type="GO" id="GO:0002486">
    <property type="term" value="P:antigen processing and presentation of endogenous peptide antigen via MHC class I via ER pathway, TAP-independent"/>
    <property type="evidence" value="ECO:0007669"/>
    <property type="project" value="TreeGrafter"/>
</dbReference>
<reference evidence="13" key="1">
    <citation type="submission" date="2022-06" db="EMBL/GenBank/DDBJ databases">
        <authorList>
            <person name="Andreotti S."/>
            <person name="Wyler E."/>
        </authorList>
    </citation>
    <scope>NUCLEOTIDE SEQUENCE</scope>
</reference>
<keyword evidence="7 10" id="KW-1133">Transmembrane helix</keyword>
<keyword evidence="11" id="KW-0732">Signal</keyword>
<feature type="signal peptide" evidence="11">
    <location>
        <begin position="1"/>
        <end position="18"/>
    </location>
</feature>
<dbReference type="InterPro" id="IPR007110">
    <property type="entry name" value="Ig-like_dom"/>
</dbReference>
<keyword evidence="6" id="KW-0391">Immunity</keyword>
<dbReference type="InterPro" id="IPR011162">
    <property type="entry name" value="MHC_I/II-like_Ag-recog"/>
</dbReference>
<dbReference type="GO" id="GO:0006955">
    <property type="term" value="P:immune response"/>
    <property type="evidence" value="ECO:0007669"/>
    <property type="project" value="TreeGrafter"/>
</dbReference>
<dbReference type="InterPro" id="IPR037055">
    <property type="entry name" value="MHC_I-like_Ag-recog_sf"/>
</dbReference>
<evidence type="ECO:0000313" key="13">
    <source>
        <dbReference type="EMBL" id="CAH6790189.1"/>
    </source>
</evidence>
<dbReference type="SMART" id="SM00407">
    <property type="entry name" value="IGc1"/>
    <property type="match status" value="1"/>
</dbReference>
<dbReference type="FunFam" id="2.60.40.10:FF:000014">
    <property type="entry name" value="H-2 class I histocompatibility antigen, alpha chain"/>
    <property type="match status" value="1"/>
</dbReference>
<dbReference type="AlphaFoldDB" id="A0AAU9ZC16"/>
<dbReference type="GO" id="GO:0042612">
    <property type="term" value="C:MHC class I protein complex"/>
    <property type="evidence" value="ECO:0007669"/>
    <property type="project" value="UniProtKB-KW"/>
</dbReference>
<dbReference type="PROSITE" id="PS50835">
    <property type="entry name" value="IG_LIKE"/>
    <property type="match status" value="1"/>
</dbReference>
<dbReference type="GO" id="GO:0002476">
    <property type="term" value="P:antigen processing and presentation of endogenous peptide antigen via MHC class Ib"/>
    <property type="evidence" value="ECO:0007669"/>
    <property type="project" value="TreeGrafter"/>
</dbReference>
<dbReference type="GO" id="GO:0042605">
    <property type="term" value="F:peptide antigen binding"/>
    <property type="evidence" value="ECO:0007669"/>
    <property type="project" value="TreeGrafter"/>
</dbReference>
<dbReference type="InterPro" id="IPR003006">
    <property type="entry name" value="Ig/MHC_CS"/>
</dbReference>
<dbReference type="Pfam" id="PF00129">
    <property type="entry name" value="MHC_I"/>
    <property type="match status" value="1"/>
</dbReference>